<sequence>MIHAIIRCFVIICCLFIVQQISFQSYVYGDESLYEERLALYKKTAAVSNIPWYYLAAIDQYERNMKSNSKEDEELISIHFADEVWYGIGNAAMDPNVAIIQLFNGIGLDGNGDGKADLKNGEDVLYTMAAYLESFGISEDDIKIGLWNFYQRDLSVKTITNTAKVFKHFQTTILTDRDFPVSIGHNYSYRSTWGYRRGFGGNRIHEGTDIFANYGTPVKSTTYGVVELKGWNLYGGWRIGIRDIYNIYHYYAHLNSYHDDIQVGDIVKPGDVLGSVGSSGYGPPGTAGKFPPHLHYGMYKDNGRSEWSFDPYHYLKRWERIAREKRRSS</sequence>
<dbReference type="InterPro" id="IPR011055">
    <property type="entry name" value="Dup_hybrid_motif"/>
</dbReference>
<name>A0A2V3VN46_9BACI</name>
<feature type="domain" description="M23ase beta-sheet core" evidence="2">
    <location>
        <begin position="204"/>
        <end position="302"/>
    </location>
</feature>
<keyword evidence="3" id="KW-0378">Hydrolase</keyword>
<evidence type="ECO:0000313" key="3">
    <source>
        <dbReference type="EMBL" id="PXW81445.1"/>
    </source>
</evidence>
<dbReference type="Gene3D" id="2.70.70.10">
    <property type="entry name" value="Glucose Permease (Domain IIA)"/>
    <property type="match status" value="1"/>
</dbReference>
<gene>
    <name evidence="3" type="ORF">DFR56_12255</name>
</gene>
<dbReference type="EMBL" id="QJJQ01000022">
    <property type="protein sequence ID" value="PXW81445.1"/>
    <property type="molecule type" value="Genomic_DNA"/>
</dbReference>
<keyword evidence="4" id="KW-1185">Reference proteome</keyword>
<protein>
    <submittedName>
        <fullName evidence="3">Murein DD-endopeptidase MepM/ murein hydrolase activator NlpD</fullName>
    </submittedName>
</protein>
<dbReference type="PANTHER" id="PTHR21666">
    <property type="entry name" value="PEPTIDASE-RELATED"/>
    <property type="match status" value="1"/>
</dbReference>
<dbReference type="CDD" id="cd12797">
    <property type="entry name" value="M23_peptidase"/>
    <property type="match status" value="1"/>
</dbReference>
<keyword evidence="1" id="KW-0732">Signal</keyword>
<evidence type="ECO:0000259" key="2">
    <source>
        <dbReference type="Pfam" id="PF01551"/>
    </source>
</evidence>
<dbReference type="OrthoDB" id="9810477at2"/>
<dbReference type="SUPFAM" id="SSF51261">
    <property type="entry name" value="Duplicated hybrid motif"/>
    <property type="match status" value="1"/>
</dbReference>
<dbReference type="PANTHER" id="PTHR21666:SF289">
    <property type="entry name" value="L-ALA--D-GLU ENDOPEPTIDASE"/>
    <property type="match status" value="1"/>
</dbReference>
<dbReference type="InterPro" id="IPR050570">
    <property type="entry name" value="Cell_wall_metabolism_enzyme"/>
</dbReference>
<dbReference type="Proteomes" id="UP000247978">
    <property type="component" value="Unassembled WGS sequence"/>
</dbReference>
<evidence type="ECO:0000313" key="4">
    <source>
        <dbReference type="Proteomes" id="UP000247978"/>
    </source>
</evidence>
<evidence type="ECO:0000256" key="1">
    <source>
        <dbReference type="ARBA" id="ARBA00022729"/>
    </source>
</evidence>
<organism evidence="3 4">
    <name type="scientific">Pseudogracilibacillus auburnensis</name>
    <dbReference type="NCBI Taxonomy" id="1494959"/>
    <lineage>
        <taxon>Bacteria</taxon>
        <taxon>Bacillati</taxon>
        <taxon>Bacillota</taxon>
        <taxon>Bacilli</taxon>
        <taxon>Bacillales</taxon>
        <taxon>Bacillaceae</taxon>
        <taxon>Pseudogracilibacillus</taxon>
    </lineage>
</organism>
<comment type="caution">
    <text evidence="3">The sequence shown here is derived from an EMBL/GenBank/DDBJ whole genome shotgun (WGS) entry which is preliminary data.</text>
</comment>
<proteinExistence type="predicted"/>
<reference evidence="3 4" key="1">
    <citation type="submission" date="2018-05" db="EMBL/GenBank/DDBJ databases">
        <title>Genomic Encyclopedia of Type Strains, Phase IV (KMG-IV): sequencing the most valuable type-strain genomes for metagenomic binning, comparative biology and taxonomic classification.</title>
        <authorList>
            <person name="Goeker M."/>
        </authorList>
    </citation>
    <scope>NUCLEOTIDE SEQUENCE [LARGE SCALE GENOMIC DNA]</scope>
    <source>
        <strain evidence="3 4">DSM 28556</strain>
    </source>
</reference>
<dbReference type="InterPro" id="IPR016047">
    <property type="entry name" value="M23ase_b-sheet_dom"/>
</dbReference>
<accession>A0A2V3VN46</accession>
<dbReference type="RefSeq" id="WP_110397387.1">
    <property type="nucleotide sequence ID" value="NZ_JADIJL010000032.1"/>
</dbReference>
<dbReference type="GO" id="GO:0004222">
    <property type="term" value="F:metalloendopeptidase activity"/>
    <property type="evidence" value="ECO:0007669"/>
    <property type="project" value="TreeGrafter"/>
</dbReference>
<dbReference type="Pfam" id="PF01551">
    <property type="entry name" value="Peptidase_M23"/>
    <property type="match status" value="1"/>
</dbReference>
<dbReference type="AlphaFoldDB" id="A0A2V3VN46"/>